<evidence type="ECO:0000313" key="3">
    <source>
        <dbReference type="Proteomes" id="UP000003163"/>
    </source>
</evidence>
<sequence length="107" mass="12643">MTGTSRTKGIIYGFSHGYKFILIFIYFNISGIFLQKGNIYKHLNIEGRIVFLKTNFNKVKLLLKKANEIRLKLFHSVFNIFCNNYKGYKSRDFMVVCIKLQFVFIKV</sequence>
<dbReference type="HOGENOM" id="CLU_2209981_0_0_1"/>
<dbReference type="EMBL" id="AFBI03000039">
    <property type="protein sequence ID" value="EJW03387.1"/>
    <property type="molecule type" value="Genomic_DNA"/>
</dbReference>
<proteinExistence type="predicted"/>
<keyword evidence="3" id="KW-1185">Reference proteome</keyword>
<keyword evidence="1" id="KW-0812">Transmembrane</keyword>
<accession>J9DPU0</accession>
<reference evidence="2 3" key="1">
    <citation type="submission" date="2011-08" db="EMBL/GenBank/DDBJ databases">
        <authorList>
            <person name="Liu Z.J."/>
            <person name="Shi F.L."/>
            <person name="Lu J.Q."/>
            <person name="Li M."/>
            <person name="Wang Z.L."/>
        </authorList>
    </citation>
    <scope>NUCLEOTIDE SEQUENCE [LARGE SCALE GENOMIC DNA]</scope>
    <source>
        <strain evidence="2 3">USNM 41457</strain>
    </source>
</reference>
<name>J9DPU0_EDHAE</name>
<keyword evidence="1" id="KW-0472">Membrane</keyword>
<reference evidence="3" key="2">
    <citation type="submission" date="2015-07" db="EMBL/GenBank/DDBJ databases">
        <title>Contrasting host-pathogen interactions and genome evolution in two generalist and specialist microsporidian pathogens of mosquitoes.</title>
        <authorList>
            <consortium name="The Broad Institute Genomics Platform"/>
            <consortium name="The Broad Institute Genome Sequencing Center for Infectious Disease"/>
            <person name="Cuomo C.A."/>
            <person name="Sanscrainte N.D."/>
            <person name="Goldberg J.M."/>
            <person name="Heiman D."/>
            <person name="Young S."/>
            <person name="Zeng Q."/>
            <person name="Becnel J.J."/>
            <person name="Birren B.W."/>
        </authorList>
    </citation>
    <scope>NUCLEOTIDE SEQUENCE [LARGE SCALE GENOMIC DNA]</scope>
    <source>
        <strain evidence="3">USNM 41457</strain>
    </source>
</reference>
<dbReference type="Proteomes" id="UP000003163">
    <property type="component" value="Unassembled WGS sequence"/>
</dbReference>
<comment type="caution">
    <text evidence="2">The sequence shown here is derived from an EMBL/GenBank/DDBJ whole genome shotgun (WGS) entry which is preliminary data.</text>
</comment>
<feature type="transmembrane region" description="Helical" evidence="1">
    <location>
        <begin position="16"/>
        <end position="34"/>
    </location>
</feature>
<dbReference type="AlphaFoldDB" id="J9DPU0"/>
<evidence type="ECO:0000313" key="2">
    <source>
        <dbReference type="EMBL" id="EJW03387.1"/>
    </source>
</evidence>
<dbReference type="VEuPathDB" id="MicrosporidiaDB:EDEG_02275"/>
<organism evidence="2 3">
    <name type="scientific">Edhazardia aedis (strain USNM 41457)</name>
    <name type="common">Microsporidian parasite</name>
    <dbReference type="NCBI Taxonomy" id="1003232"/>
    <lineage>
        <taxon>Eukaryota</taxon>
        <taxon>Fungi</taxon>
        <taxon>Fungi incertae sedis</taxon>
        <taxon>Microsporidia</taxon>
        <taxon>Edhazardia</taxon>
    </lineage>
</organism>
<protein>
    <submittedName>
        <fullName evidence="2">Uncharacterized protein</fullName>
    </submittedName>
</protein>
<gene>
    <name evidence="2" type="ORF">EDEG_02275</name>
</gene>
<keyword evidence="1" id="KW-1133">Transmembrane helix</keyword>
<dbReference type="InParanoid" id="J9DPU0"/>
<evidence type="ECO:0000256" key="1">
    <source>
        <dbReference type="SAM" id="Phobius"/>
    </source>
</evidence>